<dbReference type="EMBL" id="SWBO01000007">
    <property type="protein sequence ID" value="TKB99294.1"/>
    <property type="molecule type" value="Genomic_DNA"/>
</dbReference>
<dbReference type="Proteomes" id="UP000310477">
    <property type="component" value="Unassembled WGS sequence"/>
</dbReference>
<name>A0A4V5NXH1_9SPHI</name>
<accession>A0A4V5NXH1</accession>
<keyword evidence="2" id="KW-1185">Reference proteome</keyword>
<evidence type="ECO:0008006" key="3">
    <source>
        <dbReference type="Google" id="ProtNLM"/>
    </source>
</evidence>
<protein>
    <recommendedName>
        <fullName evidence="3">Nitrogen regulatory protein P-II</fullName>
    </recommendedName>
</protein>
<organism evidence="1 2">
    <name type="scientific">Pedobacter cryotolerans</name>
    <dbReference type="NCBI Taxonomy" id="2571270"/>
    <lineage>
        <taxon>Bacteria</taxon>
        <taxon>Pseudomonadati</taxon>
        <taxon>Bacteroidota</taxon>
        <taxon>Sphingobacteriia</taxon>
        <taxon>Sphingobacteriales</taxon>
        <taxon>Sphingobacteriaceae</taxon>
        <taxon>Pedobacter</taxon>
    </lineage>
</organism>
<dbReference type="AlphaFoldDB" id="A0A4V5NXH1"/>
<dbReference type="RefSeq" id="WP_136877414.1">
    <property type="nucleotide sequence ID" value="NZ_SWBO01000007.1"/>
</dbReference>
<reference evidence="1 2" key="1">
    <citation type="submission" date="2019-04" db="EMBL/GenBank/DDBJ databases">
        <title>Pedobacter sp. AR-2-6 sp. nov., isolated from Arctic soil.</title>
        <authorList>
            <person name="Dahal R.H."/>
            <person name="Kim D.-U."/>
        </authorList>
    </citation>
    <scope>NUCLEOTIDE SEQUENCE [LARGE SCALE GENOMIC DNA]</scope>
    <source>
        <strain evidence="1 2">AR-2-6</strain>
    </source>
</reference>
<sequence>MVNVIIYLDKKNNAEELVKHLLGAKFIASAVIDVDNISYTIKDGNFTKQVFNVITAKSKSLLINQIVNAVEAKLGEEVLIISTPIVGSNSSFDEMVKQNTIPV</sequence>
<evidence type="ECO:0000313" key="1">
    <source>
        <dbReference type="EMBL" id="TKB99294.1"/>
    </source>
</evidence>
<evidence type="ECO:0000313" key="2">
    <source>
        <dbReference type="Proteomes" id="UP000310477"/>
    </source>
</evidence>
<comment type="caution">
    <text evidence="1">The sequence shown here is derived from an EMBL/GenBank/DDBJ whole genome shotgun (WGS) entry which is preliminary data.</text>
</comment>
<dbReference type="OrthoDB" id="1493757at2"/>
<proteinExistence type="predicted"/>
<gene>
    <name evidence="1" type="ORF">FA045_12450</name>
</gene>